<dbReference type="EMBL" id="CU928162">
    <property type="protein sequence ID" value="CAR07221.1"/>
    <property type="molecule type" value="Genomic_DNA"/>
</dbReference>
<evidence type="ECO:0000313" key="1">
    <source>
        <dbReference type="EMBL" id="CAR07221.1"/>
    </source>
</evidence>
<dbReference type="Pfam" id="PF06576">
    <property type="entry name" value="DUF1133"/>
    <property type="match status" value="1"/>
</dbReference>
<evidence type="ECO:0000313" key="2">
    <source>
        <dbReference type="Proteomes" id="UP000000748"/>
    </source>
</evidence>
<protein>
    <recommendedName>
        <fullName evidence="3">Late gene regulator</fullName>
    </recommendedName>
</protein>
<organism evidence="1 2">
    <name type="scientific">Escherichia coli O81 (strain ED1a)</name>
    <dbReference type="NCBI Taxonomy" id="585397"/>
    <lineage>
        <taxon>Bacteria</taxon>
        <taxon>Pseudomonadati</taxon>
        <taxon>Pseudomonadota</taxon>
        <taxon>Gammaproteobacteria</taxon>
        <taxon>Enterobacterales</taxon>
        <taxon>Enterobacteriaceae</taxon>
        <taxon>Escherichia</taxon>
    </lineage>
</organism>
<dbReference type="AlphaFoldDB" id="B7MSA7"/>
<evidence type="ECO:0008006" key="3">
    <source>
        <dbReference type="Google" id="ProtNLM"/>
    </source>
</evidence>
<gene>
    <name evidence="1" type="ordered locus">ECED1_1019</name>
</gene>
<accession>B7MSA7</accession>
<dbReference type="KEGG" id="ecq:ECED1_1019"/>
<reference evidence="2" key="1">
    <citation type="journal article" date="2009" name="PLoS Genet.">
        <title>Organised genome dynamics in the Escherichia coli species results in highly diverse adaptive paths.</title>
        <authorList>
            <person name="Touchon M."/>
            <person name="Hoede C."/>
            <person name="Tenaillon O."/>
            <person name="Barbe V."/>
            <person name="Baeriswyl S."/>
            <person name="Bidet P."/>
            <person name="Bingen E."/>
            <person name="Bonacorsi S."/>
            <person name="Bouchier C."/>
            <person name="Bouvet O."/>
            <person name="Calteau A."/>
            <person name="Chiapello H."/>
            <person name="Clermont O."/>
            <person name="Cruveiller S."/>
            <person name="Danchin A."/>
            <person name="Diard M."/>
            <person name="Dossat C."/>
            <person name="Karoui M.E."/>
            <person name="Frapy E."/>
            <person name="Garry L."/>
            <person name="Ghigo J.M."/>
            <person name="Gilles A.M."/>
            <person name="Johnson J."/>
            <person name="Le Bouguenec C."/>
            <person name="Lescat M."/>
            <person name="Mangenot S."/>
            <person name="Martinez-Jehanne V."/>
            <person name="Matic I."/>
            <person name="Nassif X."/>
            <person name="Oztas S."/>
            <person name="Petit M.A."/>
            <person name="Pichon C."/>
            <person name="Rouy Z."/>
            <person name="Ruf C.S."/>
            <person name="Schneider D."/>
            <person name="Tourret J."/>
            <person name="Vacherie B."/>
            <person name="Vallenet D."/>
            <person name="Medigue C."/>
            <person name="Rocha E.P.C."/>
            <person name="Denamur E."/>
        </authorList>
    </citation>
    <scope>NUCLEOTIDE SEQUENCE [LARGE SCALE GENOMIC DNA]</scope>
    <source>
        <strain evidence="2">ED1a</strain>
    </source>
</reference>
<dbReference type="Proteomes" id="UP000000748">
    <property type="component" value="Chromosome"/>
</dbReference>
<dbReference type="InterPro" id="IPR010557">
    <property type="entry name" value="DUF1133"/>
</dbReference>
<proteinExistence type="predicted"/>
<sequence>MSVNMIYPEITGKSGEHLRLNTLEAVWIQGKLRMWGRWSYIGGGKSGNMFNRLLVSKKLTKTAVNEVLRRMKKSGLEKPELEAFFRDMTRGKQKSWLSHCTDTEALIIDRVISEVLGEYPGLINILRQRYEGRGMSKLKMAERLNADHPEWTLVTCRRRIDQWLGISEFMLHAPMRMAFVTEKKMLQTDQ</sequence>
<name>B7MSA7_ECO81</name>
<dbReference type="HOGENOM" id="CLU_109748_0_0_6"/>